<organism evidence="1 2">
    <name type="scientific">Mycteria americana</name>
    <name type="common">Wood stork</name>
    <dbReference type="NCBI Taxonomy" id="33587"/>
    <lineage>
        <taxon>Eukaryota</taxon>
        <taxon>Metazoa</taxon>
        <taxon>Chordata</taxon>
        <taxon>Craniata</taxon>
        <taxon>Vertebrata</taxon>
        <taxon>Euteleostomi</taxon>
        <taxon>Archelosauria</taxon>
        <taxon>Archosauria</taxon>
        <taxon>Dinosauria</taxon>
        <taxon>Saurischia</taxon>
        <taxon>Theropoda</taxon>
        <taxon>Coelurosauria</taxon>
        <taxon>Aves</taxon>
        <taxon>Neognathae</taxon>
        <taxon>Neoaves</taxon>
        <taxon>Aequornithes</taxon>
        <taxon>Ciconiiformes</taxon>
        <taxon>Ciconiidae</taxon>
        <taxon>Mycteria</taxon>
    </lineage>
</organism>
<protein>
    <submittedName>
        <fullName evidence="1">Uncharacterized protein</fullName>
    </submittedName>
</protein>
<name>A0AAN7MXL8_MYCAM</name>
<dbReference type="AlphaFoldDB" id="A0AAN7MXL8"/>
<keyword evidence="2" id="KW-1185">Reference proteome</keyword>
<sequence>MRAPPWAAFVWRELCNMGKLCFAEGMGCVKAPGRGSSSCIRNSVASRTREVIVPLYSALRDIEVPEHVQSRATKLVKGLQHKSYEERLRELGLFSLEKRRKGFSRVPTKPTKRVLKHWNRLPREVVESPSLEVFKRPVDVVSPKLGTKLLNTNVV</sequence>
<gene>
    <name evidence="1" type="ORF">QYF61_005199</name>
</gene>
<evidence type="ECO:0000313" key="2">
    <source>
        <dbReference type="Proteomes" id="UP001333110"/>
    </source>
</evidence>
<evidence type="ECO:0000313" key="1">
    <source>
        <dbReference type="EMBL" id="KAK4815637.1"/>
    </source>
</evidence>
<proteinExistence type="predicted"/>
<dbReference type="EMBL" id="JAUNZN010000009">
    <property type="protein sequence ID" value="KAK4815637.1"/>
    <property type="molecule type" value="Genomic_DNA"/>
</dbReference>
<dbReference type="Proteomes" id="UP001333110">
    <property type="component" value="Unassembled WGS sequence"/>
</dbReference>
<comment type="caution">
    <text evidence="1">The sequence shown here is derived from an EMBL/GenBank/DDBJ whole genome shotgun (WGS) entry which is preliminary data.</text>
</comment>
<reference evidence="1 2" key="1">
    <citation type="journal article" date="2023" name="J. Hered.">
        <title>Chromosome-level genome of the wood stork (Mycteria americana) provides insight into avian chromosome evolution.</title>
        <authorList>
            <person name="Flamio R. Jr."/>
            <person name="Ramstad K.M."/>
        </authorList>
    </citation>
    <scope>NUCLEOTIDE SEQUENCE [LARGE SCALE GENOMIC DNA]</scope>
    <source>
        <strain evidence="1">JAX WOST 10</strain>
    </source>
</reference>
<accession>A0AAN7MXL8</accession>